<dbReference type="PANTHER" id="PTHR46558">
    <property type="entry name" value="TRACRIPTIONAL REGULATORY PROTEIN-RELATED-RELATED"/>
    <property type="match status" value="1"/>
</dbReference>
<dbReference type="EMBL" id="CP025746">
    <property type="protein sequence ID" value="QAA31214.1"/>
    <property type="molecule type" value="Genomic_DNA"/>
</dbReference>
<dbReference type="RefSeq" id="WP_128211976.1">
    <property type="nucleotide sequence ID" value="NZ_CP025746.1"/>
</dbReference>
<dbReference type="Proteomes" id="UP000286268">
    <property type="component" value="Chromosome"/>
</dbReference>
<keyword evidence="1" id="KW-0238">DNA-binding</keyword>
<dbReference type="PROSITE" id="PS50943">
    <property type="entry name" value="HTH_CROC1"/>
    <property type="match status" value="1"/>
</dbReference>
<protein>
    <submittedName>
        <fullName evidence="3">XRE family transcriptional regulator</fullName>
    </submittedName>
</protein>
<sequence>MDGSILKKLRNEKKLTQEQLGALIGKSDSAIRMYEAGKRDPSFETLKLISEVLNVSIEYLLTGNNENESKTSSIVSKIIDQLIANDVITDSDSIDKEVEEMIMFAVRTEIDKKLKNKDQED</sequence>
<dbReference type="SUPFAM" id="SSF47413">
    <property type="entry name" value="lambda repressor-like DNA-binding domains"/>
    <property type="match status" value="1"/>
</dbReference>
<dbReference type="Gene3D" id="1.10.260.40">
    <property type="entry name" value="lambda repressor-like DNA-binding domains"/>
    <property type="match status" value="1"/>
</dbReference>
<dbReference type="KEGG" id="cmah:C1I91_05905"/>
<reference evidence="3 4" key="1">
    <citation type="submission" date="2018-01" db="EMBL/GenBank/DDBJ databases">
        <title>Genome Sequencing and Assembly of Anaerobacter polyendosporus strain CT4.</title>
        <authorList>
            <person name="Tachaapaikoon C."/>
            <person name="Sutheeworapong S."/>
            <person name="Jenjaroenpun P."/>
            <person name="Wongsurawat T."/>
            <person name="Nookeaw I."/>
            <person name="Cheawchanlertfa P."/>
            <person name="Kosugi A."/>
            <person name="Cheevadhanarak S."/>
            <person name="Ratanakhanokchai K."/>
        </authorList>
    </citation>
    <scope>NUCLEOTIDE SEQUENCE [LARGE SCALE GENOMIC DNA]</scope>
    <source>
        <strain evidence="3 4">CT4</strain>
    </source>
</reference>
<keyword evidence="4" id="KW-1185">Reference proteome</keyword>
<dbReference type="InterPro" id="IPR001387">
    <property type="entry name" value="Cro/C1-type_HTH"/>
</dbReference>
<feature type="domain" description="HTH cro/C1-type" evidence="2">
    <location>
        <begin position="6"/>
        <end position="60"/>
    </location>
</feature>
<dbReference type="InterPro" id="IPR010982">
    <property type="entry name" value="Lambda_DNA-bd_dom_sf"/>
</dbReference>
<evidence type="ECO:0000256" key="1">
    <source>
        <dbReference type="ARBA" id="ARBA00023125"/>
    </source>
</evidence>
<name>A0A3R5QRT1_9CLOT</name>
<dbReference type="OrthoDB" id="9811208at2"/>
<evidence type="ECO:0000259" key="2">
    <source>
        <dbReference type="PROSITE" id="PS50943"/>
    </source>
</evidence>
<organism evidence="3 4">
    <name type="scientific">Clostridium manihotivorum</name>
    <dbReference type="NCBI Taxonomy" id="2320868"/>
    <lineage>
        <taxon>Bacteria</taxon>
        <taxon>Bacillati</taxon>
        <taxon>Bacillota</taxon>
        <taxon>Clostridia</taxon>
        <taxon>Eubacteriales</taxon>
        <taxon>Clostridiaceae</taxon>
        <taxon>Clostridium</taxon>
    </lineage>
</organism>
<dbReference type="SMART" id="SM00530">
    <property type="entry name" value="HTH_XRE"/>
    <property type="match status" value="1"/>
</dbReference>
<dbReference type="CDD" id="cd00093">
    <property type="entry name" value="HTH_XRE"/>
    <property type="match status" value="1"/>
</dbReference>
<evidence type="ECO:0000313" key="4">
    <source>
        <dbReference type="Proteomes" id="UP000286268"/>
    </source>
</evidence>
<dbReference type="PANTHER" id="PTHR46558:SF11">
    <property type="entry name" value="HTH-TYPE TRANSCRIPTIONAL REGULATOR XRE"/>
    <property type="match status" value="1"/>
</dbReference>
<evidence type="ECO:0000313" key="3">
    <source>
        <dbReference type="EMBL" id="QAA31214.1"/>
    </source>
</evidence>
<accession>A0A3R5QRT1</accession>
<gene>
    <name evidence="3" type="ORF">C1I91_05905</name>
</gene>
<dbReference type="AlphaFoldDB" id="A0A3R5QRT1"/>
<proteinExistence type="predicted"/>
<dbReference type="Pfam" id="PF01381">
    <property type="entry name" value="HTH_3"/>
    <property type="match status" value="1"/>
</dbReference>
<dbReference type="GO" id="GO:0003677">
    <property type="term" value="F:DNA binding"/>
    <property type="evidence" value="ECO:0007669"/>
    <property type="project" value="UniProtKB-KW"/>
</dbReference>